<evidence type="ECO:0000313" key="4">
    <source>
        <dbReference type="Proteomes" id="UP000673552"/>
    </source>
</evidence>
<dbReference type="EMBL" id="JAFEUZ010000036">
    <property type="protein sequence ID" value="KAG5464471.1"/>
    <property type="molecule type" value="Genomic_DNA"/>
</dbReference>
<reference evidence="3 4" key="1">
    <citation type="submission" date="2021-03" db="EMBL/GenBank/DDBJ databases">
        <title>Leishmania (Mundinia) martiniquensis Genome sequencing and assembly.</title>
        <authorList>
            <person name="Almutairi H."/>
            <person name="Gatherer D."/>
        </authorList>
    </citation>
    <scope>NUCLEOTIDE SEQUENCE [LARGE SCALE GENOMIC DNA]</scope>
    <source>
        <strain evidence="3">LSCM1</strain>
    </source>
</reference>
<dbReference type="RefSeq" id="XP_067174408.1">
    <property type="nucleotide sequence ID" value="XM_067318303.1"/>
</dbReference>
<organism evidence="3 4">
    <name type="scientific">Leishmania martiniquensis</name>
    <dbReference type="NCBI Taxonomy" id="1580590"/>
    <lineage>
        <taxon>Eukaryota</taxon>
        <taxon>Discoba</taxon>
        <taxon>Euglenozoa</taxon>
        <taxon>Kinetoplastea</taxon>
        <taxon>Metakinetoplastina</taxon>
        <taxon>Trypanosomatida</taxon>
        <taxon>Trypanosomatidae</taxon>
        <taxon>Leishmaniinae</taxon>
        <taxon>Leishmania</taxon>
    </lineage>
</organism>
<feature type="compositionally biased region" description="Pro residues" evidence="2">
    <location>
        <begin position="1495"/>
        <end position="1514"/>
    </location>
</feature>
<dbReference type="GeneID" id="92510815"/>
<comment type="caution">
    <text evidence="3">The sequence shown here is derived from an EMBL/GenBank/DDBJ whole genome shotgun (WGS) entry which is preliminary data.</text>
</comment>
<protein>
    <recommendedName>
        <fullName evidence="5">Flagellum transition zone component</fullName>
    </recommendedName>
</protein>
<feature type="coiled-coil region" evidence="1">
    <location>
        <begin position="461"/>
        <end position="512"/>
    </location>
</feature>
<feature type="coiled-coil region" evidence="1">
    <location>
        <begin position="594"/>
        <end position="625"/>
    </location>
</feature>
<feature type="region of interest" description="Disordered" evidence="2">
    <location>
        <begin position="823"/>
        <end position="901"/>
    </location>
</feature>
<feature type="compositionally biased region" description="Low complexity" evidence="2">
    <location>
        <begin position="1082"/>
        <end position="1104"/>
    </location>
</feature>
<dbReference type="KEGG" id="lmat:92510815"/>
<evidence type="ECO:0000256" key="2">
    <source>
        <dbReference type="SAM" id="MobiDB-lite"/>
    </source>
</evidence>
<keyword evidence="1" id="KW-0175">Coiled coil</keyword>
<feature type="compositionally biased region" description="Low complexity" evidence="2">
    <location>
        <begin position="847"/>
        <end position="867"/>
    </location>
</feature>
<feature type="compositionally biased region" description="Polar residues" evidence="2">
    <location>
        <begin position="732"/>
        <end position="752"/>
    </location>
</feature>
<dbReference type="Proteomes" id="UP000673552">
    <property type="component" value="Chromosome 36"/>
</dbReference>
<accession>A0A836GT20</accession>
<feature type="compositionally biased region" description="Gly residues" evidence="2">
    <location>
        <begin position="1141"/>
        <end position="1152"/>
    </location>
</feature>
<evidence type="ECO:0000313" key="3">
    <source>
        <dbReference type="EMBL" id="KAG5464471.1"/>
    </source>
</evidence>
<gene>
    <name evidence="3" type="ORF">LSCM1_00660</name>
</gene>
<feature type="compositionally biased region" description="Low complexity" evidence="2">
    <location>
        <begin position="964"/>
        <end position="987"/>
    </location>
</feature>
<sequence length="1514" mass="159397">MTKERLRHPRDEADEDIYARSPLTASEEAIQHYPGSRLLSATEFKRVYLSGGNEEKSSKVVAARRSSSSASGAFVRSSHPSQVSLSRVGWSARVGSSHDMHAPRQPPTGIAAPFRPQNGVGGTARARRYLDGSVGGSARGSTSLETRMPSLPRTSTPKLTTDEHWPYGSQGLAGGATQDVAPANPCSTHKPLPHQLRSRVRLARRASSPTGRPHSGVEPPHRDQLRTEDAWLELTRELVNTKDEMRSLQQRLRHAHVLLRSLHGVTGTAVEEHDDATNAGTAISADDAAGGVGTESKPTGDHAPDSGSTTQGPRPREYWQRRAYFLMRRNEELEAESDRLRRDSRGSKVHALLQELKSVRRELNRCRRQAGAATALPASVNVLMPDTGRSEARLGNAQHSDGTLAGGPAGGRLLKCGDADSSPLEPAAGDSFHRCKDDTICDLRKRLRLLTQQYQKTDAGLVETTRQLQKLMQRHRAMQLEWEVLVGLPQELARTQQQLAATQARLIDSNREVEAFRQLFDTQASPATLRAVVDDRDHLVELLRQCRQSEWALRNEMKAAQQQLVRFVEKKYHEQYAEEQIMAHDRDAHHEETVQMLRKQVAALEHQLEVQREAYEAQLAEHAESREVELTQRLLESVRRPEAGTCSAVVPVPQSISAGALPRPTLRDKQPPTAANPYTEEGEASQHRLSAEQAKGNSMLQTASFSESTVLPTSAGGLVTGAAAHEHVGPSTERTAGESTLSSMSETVGSRTSNSSHASDAEEEETSTSSAPVLQSPCRTGDSAASLSSPHCNKAASDIKGCQQRADAAAAAVAATDGMGAASACSSAADDYGGGEVGGRDEETVEKACGPCSGSSASSSACSSPKPTLDAEGTTKQQRTEVSKRKSTSASTHTYVIDLPPPPLAVVSPVSILINRTSINGPVFPPNMRAVVHSPDVSSQGTASAANHTHRQRMLTGSSETKSNSDYLSGSSFSGSSLASSLNSPPADGDDDRPSTSANPIESEPHGGSVQPMKEEDEAKTTSSPISGAQALADATLRPPPPLADPHVEAPLSTFPAELPPKTEEAGTTSLSAAAPPANGQRSSVSLVRSAASSGSSSLLNRGAPIPSPTAVTPAVDSNSYPPRHSSSCLLMSVGNEDDLGGGTGTSRGGLGSRMHSNEHNTSFDFTHQYSGNASFDFVGLLAERHRLEDMQNTFASSRQSSAAVAAVGGAASASSSETLRNTNTAEHAAMGTGAAGVRKTPSPLLGYDILPPSKVALSTCDGNGGETERGAAAAVVNAQESGVVWAPDQCSSASLVEVSYQDDNDDESFSSNSSQRIAAVPRERGELALADAPPFADSVDGAGCGAPREDTLAEKASVSGETVQDDLAAIADLDAPSSSSAEMALSHASHTNLSSISKTLTQEEHTVLSFGFEDGGEAKLHAGDPESAGLTSDPSAAAPVHPQTPSPATKLPAPPSGAPIMAAAAALPFVPQPPRVSVPTSPRAAPHSASLGPVPLPPRVVVPLPPSAQAPPP</sequence>
<name>A0A836GT20_9TRYP</name>
<feature type="region of interest" description="Disordered" evidence="2">
    <location>
        <begin position="1417"/>
        <end position="1459"/>
    </location>
</feature>
<feature type="region of interest" description="Disordered" evidence="2">
    <location>
        <begin position="96"/>
        <end position="163"/>
    </location>
</feature>
<evidence type="ECO:0008006" key="5">
    <source>
        <dbReference type="Google" id="ProtNLM"/>
    </source>
</evidence>
<feature type="compositionally biased region" description="Polar residues" evidence="2">
    <location>
        <begin position="695"/>
        <end position="708"/>
    </location>
</feature>
<feature type="region of interest" description="Disordered" evidence="2">
    <location>
        <begin position="282"/>
        <end position="317"/>
    </location>
</feature>
<feature type="region of interest" description="Disordered" evidence="2">
    <location>
        <begin position="931"/>
        <end position="1156"/>
    </location>
</feature>
<feature type="region of interest" description="Disordered" evidence="2">
    <location>
        <begin position="1"/>
        <end position="20"/>
    </location>
</feature>
<feature type="region of interest" description="Disordered" evidence="2">
    <location>
        <begin position="187"/>
        <end position="223"/>
    </location>
</feature>
<feature type="compositionally biased region" description="Polar residues" evidence="2">
    <location>
        <begin position="936"/>
        <end position="947"/>
    </location>
</feature>
<feature type="region of interest" description="Disordered" evidence="2">
    <location>
        <begin position="658"/>
        <end position="708"/>
    </location>
</feature>
<dbReference type="OrthoDB" id="267516at2759"/>
<feature type="region of interest" description="Disordered" evidence="2">
    <location>
        <begin position="1472"/>
        <end position="1514"/>
    </location>
</feature>
<evidence type="ECO:0000256" key="1">
    <source>
        <dbReference type="SAM" id="Coils"/>
    </source>
</evidence>
<feature type="coiled-coil region" evidence="1">
    <location>
        <begin position="323"/>
        <end position="369"/>
    </location>
</feature>
<proteinExistence type="predicted"/>
<keyword evidence="4" id="KW-1185">Reference proteome</keyword>
<feature type="region of interest" description="Disordered" evidence="2">
    <location>
        <begin position="727"/>
        <end position="790"/>
    </location>
</feature>
<feature type="compositionally biased region" description="Polar residues" evidence="2">
    <location>
        <begin position="1116"/>
        <end position="1130"/>
    </location>
</feature>